<dbReference type="EC" id="3.6.3.36" evidence="5"/>
<gene>
    <name evidence="5" type="ORF">BMON_0424</name>
</gene>
<dbReference type="EMBL" id="JGZE01000002">
    <property type="protein sequence ID" value="KFI79226.1"/>
    <property type="molecule type" value="Genomic_DNA"/>
</dbReference>
<name>A0A087C7H6_9BIFI</name>
<dbReference type="GeneID" id="93094370"/>
<evidence type="ECO:0000256" key="1">
    <source>
        <dbReference type="ARBA" id="ARBA00022448"/>
    </source>
</evidence>
<dbReference type="PROSITE" id="PS50893">
    <property type="entry name" value="ABC_TRANSPORTER_2"/>
    <property type="match status" value="1"/>
</dbReference>
<keyword evidence="2" id="KW-0547">Nucleotide-binding</keyword>
<dbReference type="OrthoDB" id="8773773at2"/>
<organism evidence="5 6">
    <name type="scientific">Bifidobacterium mongoliense DSM 21395</name>
    <dbReference type="NCBI Taxonomy" id="1437603"/>
    <lineage>
        <taxon>Bacteria</taxon>
        <taxon>Bacillati</taxon>
        <taxon>Actinomycetota</taxon>
        <taxon>Actinomycetes</taxon>
        <taxon>Bifidobacteriales</taxon>
        <taxon>Bifidobacteriaceae</taxon>
        <taxon>Bifidobacterium</taxon>
    </lineage>
</organism>
<dbReference type="Pfam" id="PF00005">
    <property type="entry name" value="ABC_tran"/>
    <property type="match status" value="1"/>
</dbReference>
<dbReference type="STRING" id="1437603.GCA_000771525_01298"/>
<dbReference type="SMART" id="SM00382">
    <property type="entry name" value="AAA"/>
    <property type="match status" value="1"/>
</dbReference>
<proteinExistence type="predicted"/>
<dbReference type="Gene3D" id="3.40.50.300">
    <property type="entry name" value="P-loop containing nucleotide triphosphate hydrolases"/>
    <property type="match status" value="1"/>
</dbReference>
<accession>A0A087C7H6</accession>
<reference evidence="5 6" key="1">
    <citation type="submission" date="2014-03" db="EMBL/GenBank/DDBJ databases">
        <title>Genomics of Bifidobacteria.</title>
        <authorList>
            <person name="Ventura M."/>
            <person name="Milani C."/>
            <person name="Lugli G.A."/>
        </authorList>
    </citation>
    <scope>NUCLEOTIDE SEQUENCE [LARGE SCALE GENOMIC DNA]</scope>
    <source>
        <strain evidence="5 6">DSM 21395</strain>
    </source>
</reference>
<dbReference type="AlphaFoldDB" id="A0A087C7H6"/>
<dbReference type="Proteomes" id="UP000029082">
    <property type="component" value="Unassembled WGS sequence"/>
</dbReference>
<keyword evidence="1" id="KW-0813">Transport</keyword>
<dbReference type="PANTHER" id="PTHR42788:SF13">
    <property type="entry name" value="ALIPHATIC SULFONATES IMPORT ATP-BINDING PROTEIN SSUB"/>
    <property type="match status" value="1"/>
</dbReference>
<keyword evidence="5" id="KW-0378">Hydrolase</keyword>
<dbReference type="CDD" id="cd03293">
    <property type="entry name" value="ABC_NrtD_SsuB_transporters"/>
    <property type="match status" value="1"/>
</dbReference>
<evidence type="ECO:0000313" key="5">
    <source>
        <dbReference type="EMBL" id="KFI79226.1"/>
    </source>
</evidence>
<evidence type="ECO:0000259" key="4">
    <source>
        <dbReference type="PROSITE" id="PS50893"/>
    </source>
</evidence>
<keyword evidence="3" id="KW-0067">ATP-binding</keyword>
<protein>
    <submittedName>
        <fullName evidence="5">ABC transporter</fullName>
        <ecNumber evidence="5">3.6.3.36</ecNumber>
    </submittedName>
</protein>
<dbReference type="RefSeq" id="WP_033512311.1">
    <property type="nucleotide sequence ID" value="NZ_JDUO01000004.1"/>
</dbReference>
<evidence type="ECO:0000256" key="3">
    <source>
        <dbReference type="ARBA" id="ARBA00022840"/>
    </source>
</evidence>
<dbReference type="InterPro" id="IPR003593">
    <property type="entry name" value="AAA+_ATPase"/>
</dbReference>
<dbReference type="PANTHER" id="PTHR42788">
    <property type="entry name" value="TAURINE IMPORT ATP-BINDING PROTEIN-RELATED"/>
    <property type="match status" value="1"/>
</dbReference>
<dbReference type="eggNOG" id="COG1116">
    <property type="taxonomic scope" value="Bacteria"/>
</dbReference>
<feature type="domain" description="ABC transporter" evidence="4">
    <location>
        <begin position="13"/>
        <end position="245"/>
    </location>
</feature>
<dbReference type="GO" id="GO:0016887">
    <property type="term" value="F:ATP hydrolysis activity"/>
    <property type="evidence" value="ECO:0007669"/>
    <property type="project" value="InterPro"/>
</dbReference>
<dbReference type="SUPFAM" id="SSF52540">
    <property type="entry name" value="P-loop containing nucleoside triphosphate hydrolases"/>
    <property type="match status" value="1"/>
</dbReference>
<comment type="caution">
    <text evidence="5">The sequence shown here is derived from an EMBL/GenBank/DDBJ whole genome shotgun (WGS) entry which is preliminary data.</text>
</comment>
<evidence type="ECO:0000256" key="2">
    <source>
        <dbReference type="ARBA" id="ARBA00022741"/>
    </source>
</evidence>
<keyword evidence="6" id="KW-1185">Reference proteome</keyword>
<evidence type="ECO:0000313" key="6">
    <source>
        <dbReference type="Proteomes" id="UP000029082"/>
    </source>
</evidence>
<sequence>MVTNTSDERSAVVSLRHIAKDYRDANLRKVPVIRDLTFDVHSGEFVSIVGPSGCGKSTMLNIISGLLPPSSGSVTINDRVVDGPTTSIAYMMQQDLLMEWRTIRQNIELGLELRHVPTDRRHEVSSEYLRRFGMSEFADSRPRELSGGMRQRVALMRTLALDPDIILLDEPFSALDYQTRLLLEDEVLRTFSSLGKTGILITHDIGEAIVMSDRVVVVANRPTSVKEIIDVGICRHNASVTESRSDPEYSTFFQHIWGDLDQQHLVD</sequence>
<dbReference type="InterPro" id="IPR003439">
    <property type="entry name" value="ABC_transporter-like_ATP-bd"/>
</dbReference>
<dbReference type="InterPro" id="IPR050166">
    <property type="entry name" value="ABC_transporter_ATP-bind"/>
</dbReference>
<dbReference type="GO" id="GO:0005524">
    <property type="term" value="F:ATP binding"/>
    <property type="evidence" value="ECO:0007669"/>
    <property type="project" value="UniProtKB-KW"/>
</dbReference>
<dbReference type="InterPro" id="IPR027417">
    <property type="entry name" value="P-loop_NTPase"/>
</dbReference>